<protein>
    <submittedName>
        <fullName evidence="9">ABC transporter permease</fullName>
    </submittedName>
</protein>
<proteinExistence type="predicted"/>
<dbReference type="PANTHER" id="PTHR43738:SF1">
    <property type="entry name" value="HEMIN TRANSPORT SYSTEM PERMEASE PROTEIN HRTB-RELATED"/>
    <property type="match status" value="1"/>
</dbReference>
<feature type="transmembrane region" description="Helical" evidence="7">
    <location>
        <begin position="15"/>
        <end position="35"/>
    </location>
</feature>
<feature type="domain" description="ABC3 transporter permease C-terminal" evidence="8">
    <location>
        <begin position="236"/>
        <end position="344"/>
    </location>
</feature>
<feature type="transmembrane region" description="Helical" evidence="7">
    <location>
        <begin position="310"/>
        <end position="336"/>
    </location>
</feature>
<dbReference type="PANTHER" id="PTHR43738">
    <property type="entry name" value="ABC TRANSPORTER, MEMBRANE PROTEIN"/>
    <property type="match status" value="1"/>
</dbReference>
<evidence type="ECO:0000259" key="8">
    <source>
        <dbReference type="Pfam" id="PF02687"/>
    </source>
</evidence>
<comment type="subcellular location">
    <subcellularLocation>
        <location evidence="1">Cell membrane</location>
        <topology evidence="1">Multi-pass membrane protein</topology>
    </subcellularLocation>
</comment>
<keyword evidence="4 7" id="KW-0812">Transmembrane</keyword>
<feature type="transmembrane region" description="Helical" evidence="7">
    <location>
        <begin position="236"/>
        <end position="254"/>
    </location>
</feature>
<dbReference type="InterPro" id="IPR003838">
    <property type="entry name" value="ABC3_permease_C"/>
</dbReference>
<reference evidence="10" key="1">
    <citation type="journal article" date="2019" name="Int. J. Syst. Evol. Microbiol.">
        <title>The Global Catalogue of Microorganisms (GCM) 10K type strain sequencing project: providing services to taxonomists for standard genome sequencing and annotation.</title>
        <authorList>
            <consortium name="The Broad Institute Genomics Platform"/>
            <consortium name="The Broad Institute Genome Sequencing Center for Infectious Disease"/>
            <person name="Wu L."/>
            <person name="Ma J."/>
        </authorList>
    </citation>
    <scope>NUCLEOTIDE SEQUENCE [LARGE SCALE GENOMIC DNA]</scope>
    <source>
        <strain evidence="10">KCTC 32255</strain>
    </source>
</reference>
<dbReference type="Proteomes" id="UP001596337">
    <property type="component" value="Unassembled WGS sequence"/>
</dbReference>
<comment type="caution">
    <text evidence="9">The sequence shown here is derived from an EMBL/GenBank/DDBJ whole genome shotgun (WGS) entry which is preliminary data.</text>
</comment>
<evidence type="ECO:0000256" key="6">
    <source>
        <dbReference type="ARBA" id="ARBA00023136"/>
    </source>
</evidence>
<keyword evidence="5 7" id="KW-1133">Transmembrane helix</keyword>
<evidence type="ECO:0000313" key="10">
    <source>
        <dbReference type="Proteomes" id="UP001596337"/>
    </source>
</evidence>
<gene>
    <name evidence="9" type="ORF">ACFQGD_14590</name>
</gene>
<keyword evidence="6 7" id="KW-0472">Membrane</keyword>
<name>A0ABW2C0S5_9PSEU</name>
<accession>A0ABW2C0S5</accession>
<organism evidence="9 10">
    <name type="scientific">Haloechinothrix salitolerans</name>
    <dbReference type="NCBI Taxonomy" id="926830"/>
    <lineage>
        <taxon>Bacteria</taxon>
        <taxon>Bacillati</taxon>
        <taxon>Actinomycetota</taxon>
        <taxon>Actinomycetes</taxon>
        <taxon>Pseudonocardiales</taxon>
        <taxon>Pseudonocardiaceae</taxon>
        <taxon>Haloechinothrix</taxon>
    </lineage>
</organism>
<evidence type="ECO:0000256" key="4">
    <source>
        <dbReference type="ARBA" id="ARBA00022692"/>
    </source>
</evidence>
<dbReference type="Pfam" id="PF02687">
    <property type="entry name" value="FtsX"/>
    <property type="match status" value="1"/>
</dbReference>
<keyword evidence="10" id="KW-1185">Reference proteome</keyword>
<evidence type="ECO:0000313" key="9">
    <source>
        <dbReference type="EMBL" id="MFC6868369.1"/>
    </source>
</evidence>
<evidence type="ECO:0000256" key="7">
    <source>
        <dbReference type="SAM" id="Phobius"/>
    </source>
</evidence>
<keyword evidence="3" id="KW-1003">Cell membrane</keyword>
<evidence type="ECO:0000256" key="1">
    <source>
        <dbReference type="ARBA" id="ARBA00004651"/>
    </source>
</evidence>
<dbReference type="InterPro" id="IPR051125">
    <property type="entry name" value="ABC-4/HrtB_transporter"/>
</dbReference>
<evidence type="ECO:0000256" key="2">
    <source>
        <dbReference type="ARBA" id="ARBA00022448"/>
    </source>
</evidence>
<evidence type="ECO:0000256" key="5">
    <source>
        <dbReference type="ARBA" id="ARBA00022989"/>
    </source>
</evidence>
<sequence>MFVALRDLRFAKGRFALIGVVVVLITMLIGLLSGLTSGLGRANTSAITGLGADHVAFAAPPGGQQPSFTTSSLSESAWLTWRERPGVTSAEPVGIRTLDAIAGDRAVAVAAFGIDPAAPFAPASLVDGSVVSAPLAAELDVRVGDVLRVGGLDLHISDVGGEDAYSHLPVVWTSLSAWQRLGPGDAASVVALRTDGADLAAGDAAAGTRTLTVDDALTMIGSYQAENGSLQLMRGFLFAISALVIGAFFTVWTVQRGGDIAVLKALGASTGYLLRDALGQALLLLLAGTGVGMALAAAIGAVVRGSDVPFVLDATTIALPAGVVILLGVIGAALPIRRITTVDPLDALGSAR</sequence>
<dbReference type="EMBL" id="JBHSXX010000001">
    <property type="protein sequence ID" value="MFC6868369.1"/>
    <property type="molecule type" value="Genomic_DNA"/>
</dbReference>
<feature type="transmembrane region" description="Helical" evidence="7">
    <location>
        <begin position="281"/>
        <end position="303"/>
    </location>
</feature>
<dbReference type="RefSeq" id="WP_345398490.1">
    <property type="nucleotide sequence ID" value="NZ_BAABLA010000028.1"/>
</dbReference>
<keyword evidence="2" id="KW-0813">Transport</keyword>
<evidence type="ECO:0000256" key="3">
    <source>
        <dbReference type="ARBA" id="ARBA00022475"/>
    </source>
</evidence>